<feature type="transmembrane region" description="Helical" evidence="1">
    <location>
        <begin position="7"/>
        <end position="25"/>
    </location>
</feature>
<evidence type="ECO:0000313" key="3">
    <source>
        <dbReference type="Proteomes" id="UP001432099"/>
    </source>
</evidence>
<feature type="transmembrane region" description="Helical" evidence="1">
    <location>
        <begin position="31"/>
        <end position="49"/>
    </location>
</feature>
<organism evidence="2 3">
    <name type="scientific">Turicibacter faecis</name>
    <dbReference type="NCBI Taxonomy" id="2963365"/>
    <lineage>
        <taxon>Bacteria</taxon>
        <taxon>Bacillati</taxon>
        <taxon>Bacillota</taxon>
        <taxon>Erysipelotrichia</taxon>
        <taxon>Erysipelotrichales</taxon>
        <taxon>Turicibacteraceae</taxon>
        <taxon>Turicibacter</taxon>
    </lineage>
</organism>
<accession>A0ABM8IL56</accession>
<feature type="transmembrane region" description="Helical" evidence="1">
    <location>
        <begin position="61"/>
        <end position="83"/>
    </location>
</feature>
<keyword evidence="1" id="KW-1133">Transmembrane helix</keyword>
<evidence type="ECO:0008006" key="4">
    <source>
        <dbReference type="Google" id="ProtNLM"/>
    </source>
</evidence>
<dbReference type="Proteomes" id="UP001432099">
    <property type="component" value="Chromosome"/>
</dbReference>
<dbReference type="RefSeq" id="WP_262953762.1">
    <property type="nucleotide sequence ID" value="NZ_AP028127.1"/>
</dbReference>
<feature type="transmembrane region" description="Helical" evidence="1">
    <location>
        <begin position="113"/>
        <end position="129"/>
    </location>
</feature>
<feature type="transmembrane region" description="Helical" evidence="1">
    <location>
        <begin position="89"/>
        <end position="106"/>
    </location>
</feature>
<gene>
    <name evidence="2" type="ORF">T23_21170</name>
</gene>
<evidence type="ECO:0000313" key="2">
    <source>
        <dbReference type="EMBL" id="BEH92015.1"/>
    </source>
</evidence>
<feature type="transmembrane region" description="Helical" evidence="1">
    <location>
        <begin position="135"/>
        <end position="152"/>
    </location>
</feature>
<protein>
    <recommendedName>
        <fullName evidence="4">DUF5668 domain-containing protein</fullName>
    </recommendedName>
</protein>
<evidence type="ECO:0000256" key="1">
    <source>
        <dbReference type="SAM" id="Phobius"/>
    </source>
</evidence>
<sequence>MKPFQLVIGSVLILIGGLSLLTYAFHLDTVILDNLWFLFVLIPGLYFEINYFQTRKNPGQLVPGGILSAIGLISLFEILTKWQYSDFTAPLYLLTVAFGLYQLYYFDVKDKGLLIPITILCTIALFLYLNFFVSYLFLFSIFLIGLGLYILFKKR</sequence>
<keyword evidence="1" id="KW-0472">Membrane</keyword>
<proteinExistence type="predicted"/>
<keyword evidence="1" id="KW-0812">Transmembrane</keyword>
<name>A0ABM8IL56_9FIRM</name>
<keyword evidence="3" id="KW-1185">Reference proteome</keyword>
<dbReference type="EMBL" id="AP028127">
    <property type="protein sequence ID" value="BEH92015.1"/>
    <property type="molecule type" value="Genomic_DNA"/>
</dbReference>
<reference evidence="2" key="1">
    <citation type="journal article" date="2024" name="Int. J. Syst. Evol. Microbiol.">
        <title>Turicibacter faecis sp. nov., isolated from faeces of heart failure mouse model.</title>
        <authorList>
            <person name="Imamura Y."/>
            <person name="Motooka D."/>
            <person name="Nakajima Y."/>
            <person name="Ito S."/>
            <person name="Kitakaze M."/>
            <person name="Iida T."/>
            <person name="Nakamura S."/>
        </authorList>
    </citation>
    <scope>NUCLEOTIDE SEQUENCE</scope>
    <source>
        <strain evidence="2">TC023</strain>
    </source>
</reference>